<evidence type="ECO:0000313" key="2">
    <source>
        <dbReference type="Proteomes" id="UP000186666"/>
    </source>
</evidence>
<protein>
    <recommendedName>
        <fullName evidence="3">Alpha/beta hydrolase</fullName>
    </recommendedName>
</protein>
<dbReference type="Proteomes" id="UP000186666">
    <property type="component" value="Unassembled WGS sequence"/>
</dbReference>
<dbReference type="EMBL" id="FTNK01000002">
    <property type="protein sequence ID" value="SIQ47962.1"/>
    <property type="molecule type" value="Genomic_DNA"/>
</dbReference>
<proteinExistence type="predicted"/>
<evidence type="ECO:0000313" key="1">
    <source>
        <dbReference type="EMBL" id="SIQ47962.1"/>
    </source>
</evidence>
<name>A0ABY1JMZ8_9BACL</name>
<accession>A0ABY1JMZ8</accession>
<keyword evidence="2" id="KW-1185">Reference proteome</keyword>
<dbReference type="RefSeq" id="WP_068580803.1">
    <property type="nucleotide sequence ID" value="NZ_FTNK01000002.1"/>
</dbReference>
<comment type="caution">
    <text evidence="1">The sequence shown here is derived from an EMBL/GenBank/DDBJ whole genome shotgun (WGS) entry which is preliminary data.</text>
</comment>
<evidence type="ECO:0008006" key="3">
    <source>
        <dbReference type="Google" id="ProtNLM"/>
    </source>
</evidence>
<sequence length="109" mass="12360">MISSLNLVQKHLSHEHRKLDKALFYRRFLNDNMLNELISLGESIEQVSAIDTLGDIPLVIITSRQNAQNIKNWQAGHISLLELSTNKTHIIAEGIGHSVHLEQSETLIR</sequence>
<gene>
    <name evidence="1" type="ORF">SAMN05421578_102178</name>
</gene>
<reference evidence="1 2" key="1">
    <citation type="submission" date="2017-01" db="EMBL/GenBank/DDBJ databases">
        <authorList>
            <person name="Varghese N."/>
            <person name="Submissions S."/>
        </authorList>
    </citation>
    <scope>NUCLEOTIDE SEQUENCE [LARGE SCALE GENOMIC DNA]</scope>
    <source>
        <strain evidence="1 2">ATCC 23464</strain>
    </source>
</reference>
<organism evidence="1 2">
    <name type="scientific">Paenibacillus macquariensis</name>
    <dbReference type="NCBI Taxonomy" id="948756"/>
    <lineage>
        <taxon>Bacteria</taxon>
        <taxon>Bacillati</taxon>
        <taxon>Bacillota</taxon>
        <taxon>Bacilli</taxon>
        <taxon>Bacillales</taxon>
        <taxon>Paenibacillaceae</taxon>
        <taxon>Paenibacillus</taxon>
    </lineage>
</organism>